<feature type="region of interest" description="Disordered" evidence="2">
    <location>
        <begin position="579"/>
        <end position="633"/>
    </location>
</feature>
<protein>
    <submittedName>
        <fullName evidence="3">Uncharacterized protein</fullName>
    </submittedName>
</protein>
<name>A0A5M3MF66_CONPW</name>
<feature type="compositionally biased region" description="Low complexity" evidence="2">
    <location>
        <begin position="594"/>
        <end position="604"/>
    </location>
</feature>
<evidence type="ECO:0000256" key="2">
    <source>
        <dbReference type="SAM" id="MobiDB-lite"/>
    </source>
</evidence>
<evidence type="ECO:0000313" key="4">
    <source>
        <dbReference type="Proteomes" id="UP000053558"/>
    </source>
</evidence>
<keyword evidence="4" id="KW-1185">Reference proteome</keyword>
<evidence type="ECO:0000256" key="1">
    <source>
        <dbReference type="SAM" id="Coils"/>
    </source>
</evidence>
<sequence length="701" mass="75832">MSPKFNNLLAAVSAALGLALVIVHPLVTAIGVGAMVLYGKSSKFPPEGANIGEGSPSPTETSMTSEIDNLKARLKLAELDERIIATELGAIKACNTALEIELAALRPALKLQADRCRERIRIRDEEVEALREQVYDANERRRSEKAEADKQRDHARRVEQKLLALSTAWSYSEQSMAVLPPPPSLSISPSTDIHTLQNALAEANLKVEAQTDRAELSGQALQSLLHINEQVCARMEALERTIAELRTGTSKVFSVRDHHTASPLAPVALSSFDSVINSPRVPSSMISSASLPILPMHSTPPPIMSSTLISTSPSTPALPLFTPSPSCTIPMHSGFSPKVSFSSSASALHYFLYPSHDPAEIDIASLIDYIHHLDQLVASLESKIRTLEYTNQELEGDLGDQLFIAVQLTEMIFSVGQEAAANDEKINFLKRVILKRLGEQEPEGAERYIADTKSLHPFPHVILTQPEGGIVRGVDNISRLISTRNSFYSPMFASTPSGFVGSKRLTLSNISMFSDVNRLIDDGRLLNLWDDDPLPWDVMLRNLADFSFGVDVDACSGEAKAEEDLREGSVYVTGDIASLSASSDDDDTEHSEDATSSSSSLMPSPTLPFTPPTSSRSSSPPTSPSTSSVGFPEDDECLIVNTNEPGLLNSLSSCRSLLAAPSSTNMLGRLAYSQTPAFDDVDWFIGMVSAIGSQGSCWQLP</sequence>
<feature type="coiled-coil region" evidence="1">
    <location>
        <begin position="113"/>
        <end position="161"/>
    </location>
</feature>
<dbReference type="KEGG" id="cput:CONPUDRAFT_168237"/>
<reference evidence="4" key="1">
    <citation type="journal article" date="2012" name="Science">
        <title>The Paleozoic origin of enzymatic lignin decomposition reconstructed from 31 fungal genomes.</title>
        <authorList>
            <person name="Floudas D."/>
            <person name="Binder M."/>
            <person name="Riley R."/>
            <person name="Barry K."/>
            <person name="Blanchette R.A."/>
            <person name="Henrissat B."/>
            <person name="Martinez A.T."/>
            <person name="Otillar R."/>
            <person name="Spatafora J.W."/>
            <person name="Yadav J.S."/>
            <person name="Aerts A."/>
            <person name="Benoit I."/>
            <person name="Boyd A."/>
            <person name="Carlson A."/>
            <person name="Copeland A."/>
            <person name="Coutinho P.M."/>
            <person name="de Vries R.P."/>
            <person name="Ferreira P."/>
            <person name="Findley K."/>
            <person name="Foster B."/>
            <person name="Gaskell J."/>
            <person name="Glotzer D."/>
            <person name="Gorecki P."/>
            <person name="Heitman J."/>
            <person name="Hesse C."/>
            <person name="Hori C."/>
            <person name="Igarashi K."/>
            <person name="Jurgens J.A."/>
            <person name="Kallen N."/>
            <person name="Kersten P."/>
            <person name="Kohler A."/>
            <person name="Kuees U."/>
            <person name="Kumar T.K.A."/>
            <person name="Kuo A."/>
            <person name="LaButti K."/>
            <person name="Larrondo L.F."/>
            <person name="Lindquist E."/>
            <person name="Ling A."/>
            <person name="Lombard V."/>
            <person name="Lucas S."/>
            <person name="Lundell T."/>
            <person name="Martin R."/>
            <person name="McLaughlin D.J."/>
            <person name="Morgenstern I."/>
            <person name="Morin E."/>
            <person name="Murat C."/>
            <person name="Nagy L.G."/>
            <person name="Nolan M."/>
            <person name="Ohm R.A."/>
            <person name="Patyshakuliyeva A."/>
            <person name="Rokas A."/>
            <person name="Ruiz-Duenas F.J."/>
            <person name="Sabat G."/>
            <person name="Salamov A."/>
            <person name="Samejima M."/>
            <person name="Schmutz J."/>
            <person name="Slot J.C."/>
            <person name="St John F."/>
            <person name="Stenlid J."/>
            <person name="Sun H."/>
            <person name="Sun S."/>
            <person name="Syed K."/>
            <person name="Tsang A."/>
            <person name="Wiebenga A."/>
            <person name="Young D."/>
            <person name="Pisabarro A."/>
            <person name="Eastwood D.C."/>
            <person name="Martin F."/>
            <person name="Cullen D."/>
            <person name="Grigoriev I.V."/>
            <person name="Hibbett D.S."/>
        </authorList>
    </citation>
    <scope>NUCLEOTIDE SEQUENCE [LARGE SCALE GENOMIC DNA]</scope>
    <source>
        <strain evidence="4">RWD-64-598 SS2</strain>
    </source>
</reference>
<dbReference type="EMBL" id="JH711584">
    <property type="protein sequence ID" value="EIW77255.1"/>
    <property type="molecule type" value="Genomic_DNA"/>
</dbReference>
<dbReference type="RefSeq" id="XP_007772664.1">
    <property type="nucleotide sequence ID" value="XM_007774474.1"/>
</dbReference>
<feature type="compositionally biased region" description="Low complexity" evidence="2">
    <location>
        <begin position="612"/>
        <end position="628"/>
    </location>
</feature>
<dbReference type="Proteomes" id="UP000053558">
    <property type="component" value="Unassembled WGS sequence"/>
</dbReference>
<keyword evidence="1" id="KW-0175">Coiled coil</keyword>
<accession>A0A5M3MF66</accession>
<proteinExistence type="predicted"/>
<comment type="caution">
    <text evidence="3">The sequence shown here is derived from an EMBL/GenBank/DDBJ whole genome shotgun (WGS) entry which is preliminary data.</text>
</comment>
<evidence type="ECO:0000313" key="3">
    <source>
        <dbReference type="EMBL" id="EIW77255.1"/>
    </source>
</evidence>
<organism evidence="3 4">
    <name type="scientific">Coniophora puteana (strain RWD-64-598)</name>
    <name type="common">Brown rot fungus</name>
    <dbReference type="NCBI Taxonomy" id="741705"/>
    <lineage>
        <taxon>Eukaryota</taxon>
        <taxon>Fungi</taxon>
        <taxon>Dikarya</taxon>
        <taxon>Basidiomycota</taxon>
        <taxon>Agaricomycotina</taxon>
        <taxon>Agaricomycetes</taxon>
        <taxon>Agaricomycetidae</taxon>
        <taxon>Boletales</taxon>
        <taxon>Coniophorineae</taxon>
        <taxon>Coniophoraceae</taxon>
        <taxon>Coniophora</taxon>
    </lineage>
</organism>
<dbReference type="GeneID" id="19205949"/>
<dbReference type="AlphaFoldDB" id="A0A5M3MF66"/>
<gene>
    <name evidence="3" type="ORF">CONPUDRAFT_168237</name>
</gene>
<feature type="coiled-coil region" evidence="1">
    <location>
        <begin position="193"/>
        <end position="248"/>
    </location>
</feature>